<evidence type="ECO:0008006" key="3">
    <source>
        <dbReference type="Google" id="ProtNLM"/>
    </source>
</evidence>
<protein>
    <recommendedName>
        <fullName evidence="3">Lipoprotein</fullName>
    </recommendedName>
</protein>
<reference evidence="1 2" key="1">
    <citation type="journal article" date="2022" name="bioRxiv">
        <title>Ecology and evolution of chlamydial symbionts of arthropods.</title>
        <authorList>
            <person name="Halter T."/>
            <person name="Koestlbacher S."/>
            <person name="Collingro A."/>
            <person name="Sixt B.S."/>
            <person name="Toenshoff E.R."/>
            <person name="Hendrickx F."/>
            <person name="Kostanjsek R."/>
            <person name="Horn M."/>
        </authorList>
    </citation>
    <scope>NUCLEOTIDE SEQUENCE [LARGE SCALE GENOMIC DNA]</scope>
    <source>
        <strain evidence="1">W744xW776</strain>
    </source>
</reference>
<accession>A0ABX8V6R9</accession>
<dbReference type="Gene3D" id="1.25.40.10">
    <property type="entry name" value="Tetratricopeptide repeat domain"/>
    <property type="match status" value="1"/>
</dbReference>
<dbReference type="PROSITE" id="PS51257">
    <property type="entry name" value="PROKAR_LIPOPROTEIN"/>
    <property type="match status" value="1"/>
</dbReference>
<dbReference type="EMBL" id="CP075587">
    <property type="protein sequence ID" value="QYF49287.1"/>
    <property type="molecule type" value="Genomic_DNA"/>
</dbReference>
<dbReference type="Proteomes" id="UP000826014">
    <property type="component" value="Chromosome"/>
</dbReference>
<proteinExistence type="predicted"/>
<dbReference type="InterPro" id="IPR011990">
    <property type="entry name" value="TPR-like_helical_dom_sf"/>
</dbReference>
<name>A0ABX8V6R9_9BACT</name>
<evidence type="ECO:0000313" key="2">
    <source>
        <dbReference type="Proteomes" id="UP000826014"/>
    </source>
</evidence>
<sequence>MNKLCLYILFLSSLCSCYKRVSDEIEPVLQYFVHDRYIRALPSAFEALSHDEESADWGKEMRIALGFAKECDLYQAITAFKRAEILLSCSDSPRLLQIQYGILICYYMGQKYDQALAVFQNSALRLVSTEFAPLQDLLVVLYDCYIQTNQLTQANHILQLFNQYFPDQSIDLYLSKSFLTADFPALSLIEESLPPRPYLSDFLQEYQMHKKSVGKAQLLNALLPGSGYLYLGQKQSALTAFLLNGLFVAASVYCFDHGNVAAGVIFTSFEAGWYFGGVYGAGLEAKCYNERLYETLGCHLMREQRLFPILMLKYAF</sequence>
<gene>
    <name evidence="1" type="ORF">RHABOEDO_001594</name>
</gene>
<evidence type="ECO:0000313" key="1">
    <source>
        <dbReference type="EMBL" id="QYF49287.1"/>
    </source>
</evidence>
<keyword evidence="2" id="KW-1185">Reference proteome</keyword>
<organism evidence="1 2">
    <name type="scientific">Candidatus Rhabdochlamydia oedothoracis</name>
    <dbReference type="NCBI Taxonomy" id="2720720"/>
    <lineage>
        <taxon>Bacteria</taxon>
        <taxon>Pseudomonadati</taxon>
        <taxon>Chlamydiota</taxon>
        <taxon>Chlamydiia</taxon>
        <taxon>Parachlamydiales</taxon>
        <taxon>Candidatus Rhabdochlamydiaceae</taxon>
        <taxon>Candidatus Rhabdochlamydia</taxon>
    </lineage>
</organism>
<dbReference type="RefSeq" id="WP_215216478.1">
    <property type="nucleotide sequence ID" value="NZ_CP075587.1"/>
</dbReference>